<evidence type="ECO:0000313" key="2">
    <source>
        <dbReference type="EMBL" id="OXA38060.1"/>
    </source>
</evidence>
<dbReference type="EMBL" id="LNIX01000049">
    <property type="protein sequence ID" value="OXA38060.1"/>
    <property type="molecule type" value="Genomic_DNA"/>
</dbReference>
<feature type="region of interest" description="Disordered" evidence="1">
    <location>
        <begin position="86"/>
        <end position="110"/>
    </location>
</feature>
<name>A0A226CZ34_FOLCA</name>
<protein>
    <submittedName>
        <fullName evidence="2">Uncharacterized protein</fullName>
    </submittedName>
</protein>
<proteinExistence type="predicted"/>
<gene>
    <name evidence="2" type="ORF">Fcan01_27218</name>
</gene>
<keyword evidence="3" id="KW-1185">Reference proteome</keyword>
<comment type="caution">
    <text evidence="2">The sequence shown here is derived from an EMBL/GenBank/DDBJ whole genome shotgun (WGS) entry which is preliminary data.</text>
</comment>
<dbReference type="AlphaFoldDB" id="A0A226CZ34"/>
<reference evidence="2 3" key="1">
    <citation type="submission" date="2015-12" db="EMBL/GenBank/DDBJ databases">
        <title>The genome of Folsomia candida.</title>
        <authorList>
            <person name="Faddeeva A."/>
            <person name="Derks M.F."/>
            <person name="Anvar Y."/>
            <person name="Smit S."/>
            <person name="Van Straalen N."/>
            <person name="Roelofs D."/>
        </authorList>
    </citation>
    <scope>NUCLEOTIDE SEQUENCE [LARGE SCALE GENOMIC DNA]</scope>
    <source>
        <strain evidence="2 3">VU population</strain>
        <tissue evidence="2">Whole body</tissue>
    </source>
</reference>
<feature type="compositionally biased region" description="Low complexity" evidence="1">
    <location>
        <begin position="97"/>
        <end position="106"/>
    </location>
</feature>
<organism evidence="2 3">
    <name type="scientific">Folsomia candida</name>
    <name type="common">Springtail</name>
    <dbReference type="NCBI Taxonomy" id="158441"/>
    <lineage>
        <taxon>Eukaryota</taxon>
        <taxon>Metazoa</taxon>
        <taxon>Ecdysozoa</taxon>
        <taxon>Arthropoda</taxon>
        <taxon>Hexapoda</taxon>
        <taxon>Collembola</taxon>
        <taxon>Entomobryomorpha</taxon>
        <taxon>Isotomoidea</taxon>
        <taxon>Isotomidae</taxon>
        <taxon>Proisotominae</taxon>
        <taxon>Folsomia</taxon>
    </lineage>
</organism>
<accession>A0A226CZ34</accession>
<dbReference type="Proteomes" id="UP000198287">
    <property type="component" value="Unassembled WGS sequence"/>
</dbReference>
<evidence type="ECO:0000256" key="1">
    <source>
        <dbReference type="SAM" id="MobiDB-lite"/>
    </source>
</evidence>
<evidence type="ECO:0000313" key="3">
    <source>
        <dbReference type="Proteomes" id="UP000198287"/>
    </source>
</evidence>
<sequence length="161" mass="17828">MGNVIAVFQQLNDMLGWNAFPANSSYFPPDYISWWRNASLQSSKTVAVLHATKHWRIRTFSNDGNLYHTSFRSLLTPIGRPAILATQPRKRTSTSNTHPTKTAATETTRKANFARRGMMNEENNGVVNSLGIWASLIEYRTSGSLGDGCDTLLITGHLQGG</sequence>